<dbReference type="InterPro" id="IPR032675">
    <property type="entry name" value="LRR_dom_sf"/>
</dbReference>
<keyword evidence="4" id="KW-1185">Reference proteome</keyword>
<dbReference type="Proteomes" id="UP000236630">
    <property type="component" value="Unassembled WGS sequence"/>
</dbReference>
<dbReference type="InterPro" id="IPR050905">
    <property type="entry name" value="Plant_NBS-LRR"/>
</dbReference>
<feature type="non-terminal residue" evidence="3">
    <location>
        <position position="1"/>
    </location>
</feature>
<proteinExistence type="predicted"/>
<evidence type="ECO:0000313" key="3">
    <source>
        <dbReference type="EMBL" id="GAY68245.1"/>
    </source>
</evidence>
<dbReference type="InterPro" id="IPR057135">
    <property type="entry name" value="At4g27190-like_LRR"/>
</dbReference>
<evidence type="ECO:0000313" key="4">
    <source>
        <dbReference type="Proteomes" id="UP000236630"/>
    </source>
</evidence>
<gene>
    <name evidence="3" type="ORF">CUMW_262610</name>
</gene>
<feature type="domain" description="Disease resistance protein At4g27190-like leucine-rich repeats" evidence="2">
    <location>
        <begin position="160"/>
        <end position="285"/>
    </location>
</feature>
<dbReference type="Gene3D" id="3.80.10.10">
    <property type="entry name" value="Ribonuclease Inhibitor"/>
    <property type="match status" value="2"/>
</dbReference>
<comment type="caution">
    <text evidence="3">The sequence shown here is derived from an EMBL/GenBank/DDBJ whole genome shotgun (WGS) entry which is preliminary data.</text>
</comment>
<dbReference type="EMBL" id="BDQV01000841">
    <property type="protein sequence ID" value="GAY68245.1"/>
    <property type="molecule type" value="Genomic_DNA"/>
</dbReference>
<sequence length="446" mass="51438">KNVFTATGELFDGCKEWSDESAVKLYTSIVLRDIKTNVLPNGVQLEYPQLKLFSVRADHQESSSLKIPNNFFERMIQVRVVNLTYMNLRPLPSSLGLLSNLRTLSLCNWFFTTQASLFSKQESERPEKSSYDIPSNKIILEDDISIAKSLFIEKVALPKLEKLELRSINVERIWQNQVSALFCGFQNLIHLTLYKCRNLRCLFSSSILSNSIFVRLQHLEIWGCPVLEEIIIVDQEKWNNNIVMFPQLQYLKLHDLEKLTRFCTRDVHIITFPSLRKLWISRCPEFMVRHKRTTSDLAEKLFPNLEELRADAKHIATNNSLFPEDLLCKLKCLEAESIFSLDDFLRRFHTIKVLCIGGGSYGWEAKENVENGMVVIIRDLNKCSDLKHFLKQESSVMDNLEQLKISECSHLINLVPSSSSFQNLTTLVVSYCKGLKNVLTSSAQTW</sequence>
<dbReference type="AlphaFoldDB" id="A0A2H5QVD8"/>
<keyword evidence="1" id="KW-0611">Plant defense</keyword>
<dbReference type="SUPFAM" id="SSF52058">
    <property type="entry name" value="L domain-like"/>
    <property type="match status" value="1"/>
</dbReference>
<evidence type="ECO:0000256" key="1">
    <source>
        <dbReference type="ARBA" id="ARBA00022821"/>
    </source>
</evidence>
<evidence type="ECO:0000259" key="2">
    <source>
        <dbReference type="Pfam" id="PF23247"/>
    </source>
</evidence>
<dbReference type="PANTHER" id="PTHR33463:SF218">
    <property type="entry name" value="DISEASE RESISTANCE PROTEIN RPS2-LIKE"/>
    <property type="match status" value="1"/>
</dbReference>
<name>A0A2H5QVD8_CITUN</name>
<organism evidence="3 4">
    <name type="scientific">Citrus unshiu</name>
    <name type="common">Satsuma mandarin</name>
    <name type="synonym">Citrus nobilis var. unshiu</name>
    <dbReference type="NCBI Taxonomy" id="55188"/>
    <lineage>
        <taxon>Eukaryota</taxon>
        <taxon>Viridiplantae</taxon>
        <taxon>Streptophyta</taxon>
        <taxon>Embryophyta</taxon>
        <taxon>Tracheophyta</taxon>
        <taxon>Spermatophyta</taxon>
        <taxon>Magnoliopsida</taxon>
        <taxon>eudicotyledons</taxon>
        <taxon>Gunneridae</taxon>
        <taxon>Pentapetalae</taxon>
        <taxon>rosids</taxon>
        <taxon>malvids</taxon>
        <taxon>Sapindales</taxon>
        <taxon>Rutaceae</taxon>
        <taxon>Aurantioideae</taxon>
        <taxon>Citrus</taxon>
    </lineage>
</organism>
<dbReference type="Pfam" id="PF23247">
    <property type="entry name" value="LRR_RPS2"/>
    <property type="match status" value="1"/>
</dbReference>
<protein>
    <recommendedName>
        <fullName evidence="2">Disease resistance protein At4g27190-like leucine-rich repeats domain-containing protein</fullName>
    </recommendedName>
</protein>
<reference evidence="3 4" key="1">
    <citation type="journal article" date="2017" name="Front. Genet.">
        <title>Draft sequencing of the heterozygous diploid genome of Satsuma (Citrus unshiu Marc.) using a hybrid assembly approach.</title>
        <authorList>
            <person name="Shimizu T."/>
            <person name="Tanizawa Y."/>
            <person name="Mochizuki T."/>
            <person name="Nagasaki H."/>
            <person name="Yoshioka T."/>
            <person name="Toyoda A."/>
            <person name="Fujiyama A."/>
            <person name="Kaminuma E."/>
            <person name="Nakamura Y."/>
        </authorList>
    </citation>
    <scope>NUCLEOTIDE SEQUENCE [LARGE SCALE GENOMIC DNA]</scope>
    <source>
        <strain evidence="4">cv. Miyagawa wase</strain>
    </source>
</reference>
<accession>A0A2H5QVD8</accession>
<dbReference type="PANTHER" id="PTHR33463">
    <property type="entry name" value="NB-ARC DOMAIN-CONTAINING PROTEIN-RELATED"/>
    <property type="match status" value="1"/>
</dbReference>